<dbReference type="AlphaFoldDB" id="A0A9D2HKC7"/>
<sequence length="261" mass="29392">MLKKRLLQTLFCSVLFASTVFTSVSFAGWIQDGEDGGWRFQQDDGTYAASQWIHWNGETYYIDKDGLMAANQTLMIDGTCYGFYSDGRVMHGYDITDVQIGWLNLYSSEETIRTVSSRWAYYSMELPGNTSFIDYIGLAGKKPVYEFLATVPSSGNHPLTVSSSYFQMEGNLDGYAALVSAAEAEEKFQFITSLPVTLGNERTYQKLSFVYDPDGVYGRPVYRDCYLRKIGDFCHILTIEYESEGADMAKTIEASISYPKA</sequence>
<proteinExistence type="predicted"/>
<accession>A0A9D2HKC7</accession>
<reference evidence="2" key="1">
    <citation type="journal article" date="2021" name="PeerJ">
        <title>Extensive microbial diversity within the chicken gut microbiome revealed by metagenomics and culture.</title>
        <authorList>
            <person name="Gilroy R."/>
            <person name="Ravi A."/>
            <person name="Getino M."/>
            <person name="Pursley I."/>
            <person name="Horton D.L."/>
            <person name="Alikhan N.F."/>
            <person name="Baker D."/>
            <person name="Gharbi K."/>
            <person name="Hall N."/>
            <person name="Watson M."/>
            <person name="Adriaenssens E.M."/>
            <person name="Foster-Nyarko E."/>
            <person name="Jarju S."/>
            <person name="Secka A."/>
            <person name="Antonio M."/>
            <person name="Oren A."/>
            <person name="Chaudhuri R.R."/>
            <person name="La Ragione R."/>
            <person name="Hildebrand F."/>
            <person name="Pallen M.J."/>
        </authorList>
    </citation>
    <scope>NUCLEOTIDE SEQUENCE</scope>
    <source>
        <strain evidence="2">CHK178-16964</strain>
    </source>
</reference>
<dbReference type="Proteomes" id="UP000823900">
    <property type="component" value="Unassembled WGS sequence"/>
</dbReference>
<dbReference type="SUPFAM" id="SSF69360">
    <property type="entry name" value="Cell wall binding repeat"/>
    <property type="match status" value="1"/>
</dbReference>
<comment type="caution">
    <text evidence="2">The sequence shown here is derived from an EMBL/GenBank/DDBJ whole genome shotgun (WGS) entry which is preliminary data.</text>
</comment>
<reference evidence="2" key="2">
    <citation type="submission" date="2021-04" db="EMBL/GenBank/DDBJ databases">
        <authorList>
            <person name="Gilroy R."/>
        </authorList>
    </citation>
    <scope>NUCLEOTIDE SEQUENCE</scope>
    <source>
        <strain evidence="2">CHK178-16964</strain>
    </source>
</reference>
<organism evidence="2 3">
    <name type="scientific">Candidatus Lachnoclostridium stercoravium</name>
    <dbReference type="NCBI Taxonomy" id="2838633"/>
    <lineage>
        <taxon>Bacteria</taxon>
        <taxon>Bacillati</taxon>
        <taxon>Bacillota</taxon>
        <taxon>Clostridia</taxon>
        <taxon>Lachnospirales</taxon>
        <taxon>Lachnospiraceae</taxon>
    </lineage>
</organism>
<name>A0A9D2HKC7_9FIRM</name>
<feature type="signal peptide" evidence="1">
    <location>
        <begin position="1"/>
        <end position="27"/>
    </location>
</feature>
<evidence type="ECO:0008006" key="4">
    <source>
        <dbReference type="Google" id="ProtNLM"/>
    </source>
</evidence>
<dbReference type="EMBL" id="DWZA01000104">
    <property type="protein sequence ID" value="HJA72365.1"/>
    <property type="molecule type" value="Genomic_DNA"/>
</dbReference>
<evidence type="ECO:0000313" key="2">
    <source>
        <dbReference type="EMBL" id="HJA72365.1"/>
    </source>
</evidence>
<protein>
    <recommendedName>
        <fullName evidence="4">Cell wall-binding protein</fullName>
    </recommendedName>
</protein>
<evidence type="ECO:0000313" key="3">
    <source>
        <dbReference type="Proteomes" id="UP000823900"/>
    </source>
</evidence>
<evidence type="ECO:0000256" key="1">
    <source>
        <dbReference type="SAM" id="SignalP"/>
    </source>
</evidence>
<keyword evidence="1" id="KW-0732">Signal</keyword>
<gene>
    <name evidence="2" type="ORF">IAA07_12475</name>
</gene>
<feature type="chain" id="PRO_5038613301" description="Cell wall-binding protein" evidence="1">
    <location>
        <begin position="28"/>
        <end position="261"/>
    </location>
</feature>
<dbReference type="Gene3D" id="2.10.270.10">
    <property type="entry name" value="Cholin Binding"/>
    <property type="match status" value="1"/>
</dbReference>